<dbReference type="OrthoDB" id="3175596at2"/>
<dbReference type="InterPro" id="IPR003501">
    <property type="entry name" value="PTS_EIIB_2/3"/>
</dbReference>
<dbReference type="EMBL" id="CYYU01000007">
    <property type="protein sequence ID" value="CUN76826.1"/>
    <property type="molecule type" value="Genomic_DNA"/>
</dbReference>
<keyword evidence="9" id="KW-1185">Reference proteome</keyword>
<dbReference type="GO" id="GO:0009401">
    <property type="term" value="P:phosphoenolpyruvate-dependent sugar phosphotransferase system"/>
    <property type="evidence" value="ECO:0007669"/>
    <property type="project" value="InterPro"/>
</dbReference>
<dbReference type="InterPro" id="IPR050661">
    <property type="entry name" value="BglG_antiterminators"/>
</dbReference>
<proteinExistence type="predicted"/>
<dbReference type="PROSITE" id="PS51099">
    <property type="entry name" value="PTS_EIIB_TYPE_2"/>
    <property type="match status" value="1"/>
</dbReference>
<dbReference type="PROSITE" id="PS51372">
    <property type="entry name" value="PRD_2"/>
    <property type="match status" value="2"/>
</dbReference>
<evidence type="ECO:0000313" key="9">
    <source>
        <dbReference type="Proteomes" id="UP000095546"/>
    </source>
</evidence>
<dbReference type="Gene3D" id="3.40.50.2300">
    <property type="match status" value="1"/>
</dbReference>
<evidence type="ECO:0000259" key="6">
    <source>
        <dbReference type="PROSITE" id="PS51099"/>
    </source>
</evidence>
<dbReference type="Pfam" id="PF02302">
    <property type="entry name" value="PTS_IIB"/>
    <property type="match status" value="1"/>
</dbReference>
<reference evidence="8 9" key="1">
    <citation type="submission" date="2015-09" db="EMBL/GenBank/DDBJ databases">
        <authorList>
            <consortium name="Pathogen Informatics"/>
        </authorList>
    </citation>
    <scope>NUCLEOTIDE SEQUENCE [LARGE SCALE GENOMIC DNA]</scope>
    <source>
        <strain evidence="8 9">2789STDY5608828</strain>
    </source>
</reference>
<dbReference type="Proteomes" id="UP000095546">
    <property type="component" value="Unassembled WGS sequence"/>
</dbReference>
<evidence type="ECO:0000256" key="2">
    <source>
        <dbReference type="ARBA" id="ARBA00022737"/>
    </source>
</evidence>
<accession>A0A173ZN06</accession>
<dbReference type="SUPFAM" id="SSF63520">
    <property type="entry name" value="PTS-regulatory domain, PRD"/>
    <property type="match status" value="2"/>
</dbReference>
<dbReference type="InterPro" id="IPR036634">
    <property type="entry name" value="PRD_sf"/>
</dbReference>
<dbReference type="AlphaFoldDB" id="A0A173ZN06"/>
<evidence type="ECO:0000256" key="1">
    <source>
        <dbReference type="ARBA" id="ARBA00022679"/>
    </source>
</evidence>
<keyword evidence="1" id="KW-0808">Transferase</keyword>
<feature type="domain" description="PRD" evidence="7">
    <location>
        <begin position="203"/>
        <end position="308"/>
    </location>
</feature>
<sequence length="709" mass="79695">MKTSARTVAIIRDLLNGLDGGDTMTAGMIAERLGVSSKTISRELPRVEMVLKPYGLELLRKTGAGIRIAGNPAKIEELRQDVMNTETSAFTPQQRQVILAGQLLRAAEPIKLFSLASELQVTDGTVSHDLDKLEAWFRQRGLLLVRRPGLGAYVKGSERDIRRALVEIVYANLDEERLLQLFHGAISDAHESWGAAERYLLNLVDEQMIHDLEHLVHEMESGLPHHLSDTAFIGLVVHLSLAIQRMQKHEDIHIDAETLAILRKRREYQLAAELAQRIASEFAIEVPEDEIGYIAMHLMGARSLYRKDDHQIASVMDNFHLVRLARSIMKCAEQETGKKLLDNKELFLGLVNHLGPSISRLRMHMDIRNPLLKEMQSTYPQLMELARKAVKPVEQELGETFPEAEIAYIAMHLSAALTERHEAKMQPARVIVACQTGMGTSRMLAAGLRQTYEEIEIVDLVSALQVNRDYARRMEADFVISTVPIPWSPLPVVVTTPLLDAADKARIEKELMRQADHRTHYATAVKEREVIPFVESLRRMDAYNQAIQSLLRHFFSQEITLPTPHIEDICRAAGRAVSEDVAAQQGIAEALLARESKGETILRGNAMVLLHARTDFAPGLHFGILHLEQPMLYPEQDGEAVRTAVVMLAPQESSCEALETIGTVSAALLERWGLIALLNEGNQDAIYQELEHIFRDFYQKKQQELFGNP</sequence>
<evidence type="ECO:0000259" key="5">
    <source>
        <dbReference type="PROSITE" id="PS51094"/>
    </source>
</evidence>
<dbReference type="InterPro" id="IPR002178">
    <property type="entry name" value="PTS_EIIA_type-2_dom"/>
</dbReference>
<dbReference type="Gene3D" id="3.40.930.10">
    <property type="entry name" value="Mannitol-specific EII, Chain A"/>
    <property type="match status" value="1"/>
</dbReference>
<keyword evidence="3" id="KW-0805">Transcription regulation</keyword>
<dbReference type="PROSITE" id="PS51094">
    <property type="entry name" value="PTS_EIIA_TYPE_2"/>
    <property type="match status" value="1"/>
</dbReference>
<feature type="domain" description="PTS EIIB type-2" evidence="6">
    <location>
        <begin position="428"/>
        <end position="519"/>
    </location>
</feature>
<dbReference type="RefSeq" id="WP_070099908.1">
    <property type="nucleotide sequence ID" value="NZ_CABIWZ010000007.1"/>
</dbReference>
<feature type="domain" description="PTS EIIA type-2" evidence="5">
    <location>
        <begin position="548"/>
        <end position="693"/>
    </location>
</feature>
<dbReference type="Pfam" id="PF00359">
    <property type="entry name" value="PTS_EIIA_2"/>
    <property type="match status" value="1"/>
</dbReference>
<protein>
    <submittedName>
        <fullName evidence="8">Probable licABCH operon regulator</fullName>
    </submittedName>
</protein>
<dbReference type="SUPFAM" id="SSF52794">
    <property type="entry name" value="PTS system IIB component-like"/>
    <property type="match status" value="1"/>
</dbReference>
<dbReference type="Pfam" id="PF00874">
    <property type="entry name" value="PRD"/>
    <property type="match status" value="2"/>
</dbReference>
<feature type="domain" description="PRD" evidence="7">
    <location>
        <begin position="316"/>
        <end position="423"/>
    </location>
</feature>
<dbReference type="InterPro" id="IPR016152">
    <property type="entry name" value="PTrfase/Anion_transptr"/>
</dbReference>
<dbReference type="CDD" id="cd05568">
    <property type="entry name" value="PTS_IIB_bgl_like"/>
    <property type="match status" value="1"/>
</dbReference>
<dbReference type="STRING" id="187979.ERS852385_01325"/>
<evidence type="ECO:0000313" key="8">
    <source>
        <dbReference type="EMBL" id="CUN76826.1"/>
    </source>
</evidence>
<organism evidence="8 9">
    <name type="scientific">Mitsuokella jalaludinii</name>
    <dbReference type="NCBI Taxonomy" id="187979"/>
    <lineage>
        <taxon>Bacteria</taxon>
        <taxon>Bacillati</taxon>
        <taxon>Bacillota</taxon>
        <taxon>Negativicutes</taxon>
        <taxon>Selenomonadales</taxon>
        <taxon>Selenomonadaceae</taxon>
        <taxon>Mitsuokella</taxon>
    </lineage>
</organism>
<dbReference type="InterPro" id="IPR013011">
    <property type="entry name" value="PTS_EIIB_2"/>
</dbReference>
<keyword evidence="2" id="KW-0677">Repeat</keyword>
<dbReference type="InterPro" id="IPR011608">
    <property type="entry name" value="PRD"/>
</dbReference>
<name>A0A173ZN06_9FIRM</name>
<keyword evidence="4" id="KW-0804">Transcription</keyword>
<dbReference type="GO" id="GO:0008982">
    <property type="term" value="F:protein-N(PI)-phosphohistidine-sugar phosphotransferase activity"/>
    <property type="evidence" value="ECO:0007669"/>
    <property type="project" value="InterPro"/>
</dbReference>
<dbReference type="InterPro" id="IPR036095">
    <property type="entry name" value="PTS_EIIB-like_sf"/>
</dbReference>
<dbReference type="PANTHER" id="PTHR30185">
    <property type="entry name" value="CRYPTIC BETA-GLUCOSIDE BGL OPERON ANTITERMINATOR"/>
    <property type="match status" value="1"/>
</dbReference>
<dbReference type="GO" id="GO:0006355">
    <property type="term" value="P:regulation of DNA-templated transcription"/>
    <property type="evidence" value="ECO:0007669"/>
    <property type="project" value="InterPro"/>
</dbReference>
<evidence type="ECO:0000256" key="3">
    <source>
        <dbReference type="ARBA" id="ARBA00023015"/>
    </source>
</evidence>
<dbReference type="Gene3D" id="1.10.1790.10">
    <property type="entry name" value="PRD domain"/>
    <property type="match status" value="2"/>
</dbReference>
<dbReference type="SUPFAM" id="SSF55804">
    <property type="entry name" value="Phoshotransferase/anion transport protein"/>
    <property type="match status" value="1"/>
</dbReference>
<dbReference type="PANTHER" id="PTHR30185:SF18">
    <property type="entry name" value="TRANSCRIPTIONAL REGULATOR MTLR"/>
    <property type="match status" value="1"/>
</dbReference>
<evidence type="ECO:0000259" key="7">
    <source>
        <dbReference type="PROSITE" id="PS51372"/>
    </source>
</evidence>
<evidence type="ECO:0000256" key="4">
    <source>
        <dbReference type="ARBA" id="ARBA00023163"/>
    </source>
</evidence>
<gene>
    <name evidence="8" type="primary">licR_1</name>
    <name evidence="8" type="ORF">ERS852385_01325</name>
</gene>